<feature type="active site" description="Charge relay system" evidence="6 7">
    <location>
        <position position="150"/>
    </location>
</feature>
<dbReference type="CDD" id="cd07477">
    <property type="entry name" value="Peptidases_S8_Subtilisin_subset"/>
    <property type="match status" value="1"/>
</dbReference>
<dbReference type="InterPro" id="IPR000209">
    <property type="entry name" value="Peptidase_S8/S53_dom"/>
</dbReference>
<dbReference type="EMBL" id="MDER01000029">
    <property type="protein sequence ID" value="ODP29729.1"/>
    <property type="molecule type" value="Genomic_DNA"/>
</dbReference>
<keyword evidence="12" id="KW-1185">Reference proteome</keyword>
<keyword evidence="5 7" id="KW-0720">Serine protease</keyword>
<feature type="active site" description="Charge relay system" evidence="6 7">
    <location>
        <position position="338"/>
    </location>
</feature>
<dbReference type="Gene3D" id="3.30.70.80">
    <property type="entry name" value="Peptidase S8 propeptide/proteinase inhibitor I9"/>
    <property type="match status" value="1"/>
</dbReference>
<dbReference type="PROSITE" id="PS00136">
    <property type="entry name" value="SUBTILASE_ASP"/>
    <property type="match status" value="1"/>
</dbReference>
<dbReference type="RefSeq" id="WP_069326335.1">
    <property type="nucleotide sequence ID" value="NZ_MDER01000029.1"/>
</dbReference>
<dbReference type="PROSITE" id="PS00138">
    <property type="entry name" value="SUBTILASE_SER"/>
    <property type="match status" value="1"/>
</dbReference>
<dbReference type="STRING" id="1886670.PTI45_00883"/>
<feature type="signal peptide" evidence="9">
    <location>
        <begin position="1"/>
        <end position="25"/>
    </location>
</feature>
<evidence type="ECO:0000313" key="11">
    <source>
        <dbReference type="EMBL" id="ODP29729.1"/>
    </source>
</evidence>
<dbReference type="InterPro" id="IPR023828">
    <property type="entry name" value="Peptidase_S8_Ser-AS"/>
</dbReference>
<dbReference type="PROSITE" id="PS51892">
    <property type="entry name" value="SUBTILASE"/>
    <property type="match status" value="1"/>
</dbReference>
<dbReference type="AlphaFoldDB" id="A0A1E3L7H8"/>
<feature type="domain" description="Peptidase S8/S53" evidence="10">
    <location>
        <begin position="141"/>
        <end position="386"/>
    </location>
</feature>
<keyword evidence="2 7" id="KW-0645">Protease</keyword>
<keyword evidence="3" id="KW-0479">Metal-binding</keyword>
<evidence type="ECO:0000256" key="3">
    <source>
        <dbReference type="ARBA" id="ARBA00022723"/>
    </source>
</evidence>
<keyword evidence="4 7" id="KW-0378">Hydrolase</keyword>
<dbReference type="Gene3D" id="3.40.50.200">
    <property type="entry name" value="Peptidase S8/S53 domain"/>
    <property type="match status" value="1"/>
</dbReference>
<comment type="caution">
    <text evidence="11">The sequence shown here is derived from an EMBL/GenBank/DDBJ whole genome shotgun (WGS) entry which is preliminary data.</text>
</comment>
<dbReference type="PANTHER" id="PTHR43806:SF11">
    <property type="entry name" value="CEREVISIN-RELATED"/>
    <property type="match status" value="1"/>
</dbReference>
<gene>
    <name evidence="11" type="ORF">PTI45_00883</name>
</gene>
<dbReference type="InterPro" id="IPR036852">
    <property type="entry name" value="Peptidase_S8/S53_dom_sf"/>
</dbReference>
<sequence>MNFKNSKLKLTALIATIAIPLTLSLYVPTMNTTDTTTQRYIVSYSNDQGKEQIAQVADQSTNDLHAFNHLNMVAVNLTNDQKNDLATQSGITSIEQNTTYTSAAQAFGGNIKTVNVKGNEQASWGYGTIDAQMASDSGYTGKGVKIAILDTGISAHSELNIAGGVSEVGYTQSYADDNGHGTFVAGVIGAQSNGKGLVGEAPDAQIYAVKILDSKGNGSTEDLAKGVDWAIQNHMDIVNMSIAFPEGSPAVEQVLASADQNGILLIAAAGNKGTASAATDTVQYPAKSSHVIAVAAIDDNLQRADFSSSGSDIELTAPGVDIVSTSSNGKYELRSGTSVAAPFVTGMAAILKQAYPGSTNAQIRQALNQGSIDLGAAGQDNLYGNGMISFQHLLGKASILASK</sequence>
<evidence type="ECO:0000259" key="10">
    <source>
        <dbReference type="Pfam" id="PF00082"/>
    </source>
</evidence>
<comment type="similarity">
    <text evidence="1 7 8">Belongs to the peptidase S8 family.</text>
</comment>
<organism evidence="11 12">
    <name type="scientific">Paenibacillus nuruki</name>
    <dbReference type="NCBI Taxonomy" id="1886670"/>
    <lineage>
        <taxon>Bacteria</taxon>
        <taxon>Bacillati</taxon>
        <taxon>Bacillota</taxon>
        <taxon>Bacilli</taxon>
        <taxon>Bacillales</taxon>
        <taxon>Paenibacillaceae</taxon>
        <taxon>Paenibacillus</taxon>
    </lineage>
</organism>
<evidence type="ECO:0000256" key="1">
    <source>
        <dbReference type="ARBA" id="ARBA00011073"/>
    </source>
</evidence>
<dbReference type="InterPro" id="IPR023827">
    <property type="entry name" value="Peptidase_S8_Asp-AS"/>
</dbReference>
<dbReference type="SUPFAM" id="SSF52743">
    <property type="entry name" value="Subtilisin-like"/>
    <property type="match status" value="1"/>
</dbReference>
<dbReference type="InterPro" id="IPR022398">
    <property type="entry name" value="Peptidase_S8_His-AS"/>
</dbReference>
<dbReference type="PRINTS" id="PR00723">
    <property type="entry name" value="SUBTILISIN"/>
</dbReference>
<dbReference type="InterPro" id="IPR037045">
    <property type="entry name" value="S8pro/Inhibitor_I9_sf"/>
</dbReference>
<evidence type="ECO:0000256" key="7">
    <source>
        <dbReference type="PROSITE-ProRule" id="PRU01240"/>
    </source>
</evidence>
<dbReference type="Pfam" id="PF00082">
    <property type="entry name" value="Peptidase_S8"/>
    <property type="match status" value="1"/>
</dbReference>
<accession>A0A1E3L7H8</accession>
<dbReference type="EC" id="3.4.21.-" evidence="11"/>
<evidence type="ECO:0000256" key="4">
    <source>
        <dbReference type="ARBA" id="ARBA00022801"/>
    </source>
</evidence>
<feature type="active site" description="Charge relay system" evidence="6 7">
    <location>
        <position position="180"/>
    </location>
</feature>
<dbReference type="InterPro" id="IPR015500">
    <property type="entry name" value="Peptidase_S8_subtilisin-rel"/>
</dbReference>
<name>A0A1E3L7H8_9BACL</name>
<evidence type="ECO:0000256" key="6">
    <source>
        <dbReference type="PIRSR" id="PIRSR615500-1"/>
    </source>
</evidence>
<proteinExistence type="inferred from homology"/>
<dbReference type="PROSITE" id="PS00137">
    <property type="entry name" value="SUBTILASE_HIS"/>
    <property type="match status" value="1"/>
</dbReference>
<dbReference type="InterPro" id="IPR034202">
    <property type="entry name" value="Subtilisin_Carlsberg-like"/>
</dbReference>
<dbReference type="PANTHER" id="PTHR43806">
    <property type="entry name" value="PEPTIDASE S8"/>
    <property type="match status" value="1"/>
</dbReference>
<evidence type="ECO:0000256" key="9">
    <source>
        <dbReference type="SAM" id="SignalP"/>
    </source>
</evidence>
<evidence type="ECO:0000256" key="5">
    <source>
        <dbReference type="ARBA" id="ARBA00022825"/>
    </source>
</evidence>
<evidence type="ECO:0000256" key="2">
    <source>
        <dbReference type="ARBA" id="ARBA00022670"/>
    </source>
</evidence>
<evidence type="ECO:0000256" key="8">
    <source>
        <dbReference type="RuleBase" id="RU003355"/>
    </source>
</evidence>
<keyword evidence="9" id="KW-0732">Signal</keyword>
<dbReference type="Proteomes" id="UP000094578">
    <property type="component" value="Unassembled WGS sequence"/>
</dbReference>
<protein>
    <submittedName>
        <fullName evidence="11">Minor extracellular protease Epr</fullName>
        <ecNumber evidence="11">3.4.21.-</ecNumber>
    </submittedName>
</protein>
<evidence type="ECO:0000313" key="12">
    <source>
        <dbReference type="Proteomes" id="UP000094578"/>
    </source>
</evidence>
<dbReference type="GO" id="GO:0004252">
    <property type="term" value="F:serine-type endopeptidase activity"/>
    <property type="evidence" value="ECO:0007669"/>
    <property type="project" value="UniProtKB-UniRule"/>
</dbReference>
<feature type="chain" id="PRO_5038557145" evidence="9">
    <location>
        <begin position="26"/>
        <end position="403"/>
    </location>
</feature>
<dbReference type="InterPro" id="IPR050131">
    <property type="entry name" value="Peptidase_S8_subtilisin-like"/>
</dbReference>
<reference evidence="11 12" key="1">
    <citation type="submission" date="2016-08" db="EMBL/GenBank/DDBJ databases">
        <title>Genome sequencing of Paenibacillus sp. TI45-13ar, isolated from Korean traditional nuruk.</title>
        <authorList>
            <person name="Kim S.-J."/>
        </authorList>
    </citation>
    <scope>NUCLEOTIDE SEQUENCE [LARGE SCALE GENOMIC DNA]</scope>
    <source>
        <strain evidence="11 12">TI45-13ar</strain>
    </source>
</reference>
<dbReference type="GO" id="GO:0046872">
    <property type="term" value="F:metal ion binding"/>
    <property type="evidence" value="ECO:0007669"/>
    <property type="project" value="UniProtKB-KW"/>
</dbReference>
<dbReference type="GO" id="GO:0006508">
    <property type="term" value="P:proteolysis"/>
    <property type="evidence" value="ECO:0007669"/>
    <property type="project" value="UniProtKB-KW"/>
</dbReference>